<evidence type="ECO:0000256" key="2">
    <source>
        <dbReference type="ARBA" id="ARBA00009446"/>
    </source>
</evidence>
<dbReference type="InterPro" id="IPR013824">
    <property type="entry name" value="Topo_IA_cen_sub1"/>
</dbReference>
<dbReference type="SMART" id="SM00437">
    <property type="entry name" value="TOP1Ac"/>
    <property type="match status" value="1"/>
</dbReference>
<reference evidence="12" key="1">
    <citation type="journal article" date="2021" name="mSystems">
        <title>Bacteria and Archaea Synergistically Convert Glycine Betaine to Biogenic Methane in the Formosa Cold Seep of the South China Sea.</title>
        <authorList>
            <person name="Li L."/>
            <person name="Zhang W."/>
            <person name="Zhang S."/>
            <person name="Song L."/>
            <person name="Sun Q."/>
            <person name="Zhang H."/>
            <person name="Xiang H."/>
            <person name="Dong X."/>
        </authorList>
    </citation>
    <scope>NUCLEOTIDE SEQUENCE</scope>
    <source>
        <strain evidence="12">ZWT</strain>
    </source>
</reference>
<dbReference type="Pfam" id="PF01751">
    <property type="entry name" value="Toprim"/>
    <property type="match status" value="1"/>
</dbReference>
<evidence type="ECO:0000256" key="9">
    <source>
        <dbReference type="ARBA" id="ARBA00032235"/>
    </source>
</evidence>
<gene>
    <name evidence="12" type="ORF">KDK92_01520</name>
</gene>
<protein>
    <recommendedName>
        <fullName evidence="3">DNA topoisomerase</fullName>
        <ecNumber evidence="3">5.6.2.1</ecNumber>
    </recommendedName>
    <alternativeName>
        <fullName evidence="10">Omega-protein</fullName>
    </alternativeName>
    <alternativeName>
        <fullName evidence="9">Relaxing enzyme</fullName>
    </alternativeName>
    <alternativeName>
        <fullName evidence="7">Swivelase</fullName>
    </alternativeName>
    <alternativeName>
        <fullName evidence="8">Untwisting enzyme</fullName>
    </alternativeName>
</protein>
<dbReference type="Pfam" id="PF13342">
    <property type="entry name" value="Toprim_Crpt"/>
    <property type="match status" value="1"/>
</dbReference>
<dbReference type="EMBL" id="JAGSOJ010000001">
    <property type="protein sequence ID" value="MCM1988404.1"/>
    <property type="molecule type" value="Genomic_DNA"/>
</dbReference>
<dbReference type="EC" id="5.6.2.1" evidence="3"/>
<dbReference type="GO" id="GO:0006281">
    <property type="term" value="P:DNA repair"/>
    <property type="evidence" value="ECO:0007669"/>
    <property type="project" value="TreeGrafter"/>
</dbReference>
<dbReference type="Gene3D" id="3.40.50.140">
    <property type="match status" value="1"/>
</dbReference>
<sequence>MGKALFIAEKPSVAREFGKILKISGAKRDGYIEGDKGIVTWCVGHLVSMSYPEVYDEKLKLWDLKDLPFIPDEFKYETIPGVKKQFDIVCELLNREDVDRVYVCTDSGREGEYIYRLVDMMSQCQGKDKKRVWIDSQTEEEILRGVKEAKDLSEYDSLSDAAFLRAKEDYLVGINFSRILTLLYGDYLRRMLNKKNVVIAVGRVMTCVLAMIVQREREIRNFDKTFFYKVECDLNNEDERKLKVLWKVVEGSKFHNTPKLYNENGFNKKEDCEQFINEINEYKNNGGKGIVDEVKKKKQKKSPPLLFNLAELQNECSKRYKIDPNKTLSCVQSLYEKKMVTYPRTDARVVSTAVAKEIPKMLKKLTGLKYNQEITEALKEISTGGLHKGIEKKKYVDDKKITDHYAIIPTGEGLGNLNSLPKLEKDIYDLIVRRFLAIFLKDAEFVTTSVIVDINGEKFFTSQKEQSDKGYEKVYYSKGKKKKDEEENVSLIGIKKGMKFEVDDIRMKEGETSPPKRYSTGSIILAMENAGKLIEDEELREQIKGSGIGTSATRADILNKLVEKDYVNLNAKTQIITPSTLGELIFDIVNSSIPSILNPKLTASWEKGLQMVVDKEIDKDIFMGKLTEYIEKNTSKALRYNKNIDLGKVFKETLKVSEIKYIDENNLGICPICKRGHVVKNKKGYGCTNWMNGCKFFIGTVAGIELDLKEIKNLVKYGETSLIEGFKSKSGEVFNAKLVVKNGRVSFSSY</sequence>
<dbReference type="InterPro" id="IPR013497">
    <property type="entry name" value="Topo_IA_cen"/>
</dbReference>
<evidence type="ECO:0000313" key="12">
    <source>
        <dbReference type="EMBL" id="MCM1988404.1"/>
    </source>
</evidence>
<dbReference type="PANTHER" id="PTHR11390">
    <property type="entry name" value="PROKARYOTIC DNA TOPOISOMERASE"/>
    <property type="match status" value="1"/>
</dbReference>
<evidence type="ECO:0000256" key="3">
    <source>
        <dbReference type="ARBA" id="ARBA00012891"/>
    </source>
</evidence>
<name>A0A9J6NWH8_9CLOT</name>
<dbReference type="InterPro" id="IPR025589">
    <property type="entry name" value="Toprim_C_rpt"/>
</dbReference>
<comment type="caution">
    <text evidence="12">The sequence shown here is derived from an EMBL/GenBank/DDBJ whole genome shotgun (WGS) entry which is preliminary data.</text>
</comment>
<dbReference type="SMART" id="SM00436">
    <property type="entry name" value="TOP1Bc"/>
    <property type="match status" value="1"/>
</dbReference>
<dbReference type="GO" id="GO:0006265">
    <property type="term" value="P:DNA topological change"/>
    <property type="evidence" value="ECO:0007669"/>
    <property type="project" value="InterPro"/>
</dbReference>
<dbReference type="Gene3D" id="1.10.460.10">
    <property type="entry name" value="Topoisomerase I, domain 2"/>
    <property type="match status" value="1"/>
</dbReference>
<dbReference type="PROSITE" id="PS00396">
    <property type="entry name" value="TOPO_IA_1"/>
    <property type="match status" value="1"/>
</dbReference>
<dbReference type="InterPro" id="IPR003601">
    <property type="entry name" value="Topo_IA_2"/>
</dbReference>
<dbReference type="InterPro" id="IPR013826">
    <property type="entry name" value="Topo_IA_cen_sub3"/>
</dbReference>
<keyword evidence="13" id="KW-1185">Reference proteome</keyword>
<dbReference type="Gene3D" id="1.10.290.10">
    <property type="entry name" value="Topoisomerase I, domain 4"/>
    <property type="match status" value="1"/>
</dbReference>
<evidence type="ECO:0000256" key="1">
    <source>
        <dbReference type="ARBA" id="ARBA00000213"/>
    </source>
</evidence>
<dbReference type="Proteomes" id="UP001056429">
    <property type="component" value="Unassembled WGS sequence"/>
</dbReference>
<evidence type="ECO:0000256" key="10">
    <source>
        <dbReference type="ARBA" id="ARBA00032877"/>
    </source>
</evidence>
<reference evidence="12" key="2">
    <citation type="submission" date="2021-04" db="EMBL/GenBank/DDBJ databases">
        <authorList>
            <person name="Dong X."/>
        </authorList>
    </citation>
    <scope>NUCLEOTIDE SEQUENCE</scope>
    <source>
        <strain evidence="12">ZWT</strain>
    </source>
</reference>
<dbReference type="SMART" id="SM00493">
    <property type="entry name" value="TOPRIM"/>
    <property type="match status" value="1"/>
</dbReference>
<evidence type="ECO:0000259" key="11">
    <source>
        <dbReference type="PROSITE" id="PS52039"/>
    </source>
</evidence>
<proteinExistence type="inferred from homology"/>
<dbReference type="Pfam" id="PF01131">
    <property type="entry name" value="Topoisom_bac"/>
    <property type="match status" value="1"/>
</dbReference>
<dbReference type="GO" id="GO:0003677">
    <property type="term" value="F:DNA binding"/>
    <property type="evidence" value="ECO:0007669"/>
    <property type="project" value="UniProtKB-KW"/>
</dbReference>
<evidence type="ECO:0000256" key="6">
    <source>
        <dbReference type="ARBA" id="ARBA00023235"/>
    </source>
</evidence>
<keyword evidence="5" id="KW-0238">DNA-binding</keyword>
<dbReference type="InterPro" id="IPR000380">
    <property type="entry name" value="Topo_IA"/>
</dbReference>
<dbReference type="SUPFAM" id="SSF56712">
    <property type="entry name" value="Prokaryotic type I DNA topoisomerase"/>
    <property type="match status" value="1"/>
</dbReference>
<evidence type="ECO:0000256" key="4">
    <source>
        <dbReference type="ARBA" id="ARBA00023029"/>
    </source>
</evidence>
<dbReference type="InterPro" id="IPR013825">
    <property type="entry name" value="Topo_IA_cen_sub2"/>
</dbReference>
<comment type="similarity">
    <text evidence="2">Belongs to the type IA topoisomerase family.</text>
</comment>
<dbReference type="PROSITE" id="PS52039">
    <property type="entry name" value="TOPO_IA_2"/>
    <property type="match status" value="1"/>
</dbReference>
<dbReference type="GO" id="GO:0003917">
    <property type="term" value="F:DNA topoisomerase type I (single strand cut, ATP-independent) activity"/>
    <property type="evidence" value="ECO:0007669"/>
    <property type="project" value="UniProtKB-EC"/>
</dbReference>
<keyword evidence="4" id="KW-0799">Topoisomerase</keyword>
<accession>A0A9J6NWH8</accession>
<dbReference type="RefSeq" id="WP_250857273.1">
    <property type="nucleotide sequence ID" value="NZ_JAGSOJ010000001.1"/>
</dbReference>
<dbReference type="Gene3D" id="2.70.20.10">
    <property type="entry name" value="Topoisomerase I, domain 3"/>
    <property type="match status" value="1"/>
</dbReference>
<dbReference type="AlphaFoldDB" id="A0A9J6NWH8"/>
<feature type="domain" description="Topo IA-type catalytic" evidence="11">
    <location>
        <begin position="155"/>
        <end position="634"/>
    </location>
</feature>
<evidence type="ECO:0000313" key="13">
    <source>
        <dbReference type="Proteomes" id="UP001056429"/>
    </source>
</evidence>
<dbReference type="InterPro" id="IPR023406">
    <property type="entry name" value="Topo_IA_AS"/>
</dbReference>
<dbReference type="InterPro" id="IPR006171">
    <property type="entry name" value="TOPRIM_dom"/>
</dbReference>
<dbReference type="InterPro" id="IPR034144">
    <property type="entry name" value="TOPRIM_TopoIII"/>
</dbReference>
<dbReference type="PANTHER" id="PTHR11390:SF21">
    <property type="entry name" value="DNA TOPOISOMERASE 3-ALPHA"/>
    <property type="match status" value="1"/>
</dbReference>
<dbReference type="GO" id="GO:0043597">
    <property type="term" value="C:cytoplasmic replication fork"/>
    <property type="evidence" value="ECO:0007669"/>
    <property type="project" value="TreeGrafter"/>
</dbReference>
<comment type="catalytic activity">
    <reaction evidence="1">
        <text>ATP-independent breakage of single-stranded DNA, followed by passage and rejoining.</text>
        <dbReference type="EC" id="5.6.2.1"/>
    </reaction>
</comment>
<keyword evidence="6" id="KW-0413">Isomerase</keyword>
<evidence type="ECO:0000256" key="7">
    <source>
        <dbReference type="ARBA" id="ARBA00030003"/>
    </source>
</evidence>
<evidence type="ECO:0000256" key="5">
    <source>
        <dbReference type="ARBA" id="ARBA00023125"/>
    </source>
</evidence>
<dbReference type="GO" id="GO:0006310">
    <property type="term" value="P:DNA recombination"/>
    <property type="evidence" value="ECO:0007669"/>
    <property type="project" value="TreeGrafter"/>
</dbReference>
<dbReference type="CDD" id="cd00186">
    <property type="entry name" value="TOP1Ac"/>
    <property type="match status" value="1"/>
</dbReference>
<evidence type="ECO:0000256" key="8">
    <source>
        <dbReference type="ARBA" id="ARBA00031985"/>
    </source>
</evidence>
<dbReference type="PRINTS" id="PR00417">
    <property type="entry name" value="PRTPISMRASEI"/>
</dbReference>
<dbReference type="InterPro" id="IPR023405">
    <property type="entry name" value="Topo_IA_core_domain"/>
</dbReference>
<dbReference type="InterPro" id="IPR003602">
    <property type="entry name" value="Topo_IA_DNA-bd_dom"/>
</dbReference>
<dbReference type="CDD" id="cd03362">
    <property type="entry name" value="TOPRIM_TopoIA_TopoIII"/>
    <property type="match status" value="1"/>
</dbReference>
<organism evidence="12 13">
    <name type="scientific">Oceanirhabdus seepicola</name>
    <dbReference type="NCBI Taxonomy" id="2828781"/>
    <lineage>
        <taxon>Bacteria</taxon>
        <taxon>Bacillati</taxon>
        <taxon>Bacillota</taxon>
        <taxon>Clostridia</taxon>
        <taxon>Eubacteriales</taxon>
        <taxon>Clostridiaceae</taxon>
        <taxon>Oceanirhabdus</taxon>
    </lineage>
</organism>